<dbReference type="Gene3D" id="3.30.70.330">
    <property type="match status" value="1"/>
</dbReference>
<dbReference type="SMART" id="SM00360">
    <property type="entry name" value="RRM"/>
    <property type="match status" value="1"/>
</dbReference>
<reference evidence="7" key="1">
    <citation type="submission" date="2013-04" db="EMBL/GenBank/DDBJ databases">
        <title>Phaseolus vulgaris (BAT93) Pods Tissue cDNA Library Construction and Random Isolation of cDNA Clones for Gene Discovery.</title>
        <authorList>
            <person name="Amelia K."/>
            <person name="Bhore S.J."/>
            <person name="Shah F.H."/>
        </authorList>
    </citation>
    <scope>NUCLEOTIDE SEQUENCE</scope>
    <source>
        <tissue evidence="7">Pod</tissue>
    </source>
</reference>
<accession>T2DNE1</accession>
<keyword evidence="1" id="KW-0507">mRNA processing</keyword>
<feature type="compositionally biased region" description="Basic residues" evidence="5">
    <location>
        <begin position="1"/>
        <end position="18"/>
    </location>
</feature>
<dbReference type="AlphaFoldDB" id="T2DNE1"/>
<dbReference type="SUPFAM" id="SSF54928">
    <property type="entry name" value="RNA-binding domain, RBD"/>
    <property type="match status" value="1"/>
</dbReference>
<dbReference type="InterPro" id="IPR000504">
    <property type="entry name" value="RRM_dom"/>
</dbReference>
<evidence type="ECO:0000256" key="5">
    <source>
        <dbReference type="SAM" id="MobiDB-lite"/>
    </source>
</evidence>
<dbReference type="GO" id="GO:0006397">
    <property type="term" value="P:mRNA processing"/>
    <property type="evidence" value="ECO:0007669"/>
    <property type="project" value="UniProtKB-KW"/>
</dbReference>
<protein>
    <submittedName>
        <fullName evidence="7">Serine/arginine rich splicing factor</fullName>
    </submittedName>
</protein>
<name>T2DNE1_PHAVU</name>
<evidence type="ECO:0000256" key="3">
    <source>
        <dbReference type="ARBA" id="ARBA00023187"/>
    </source>
</evidence>
<dbReference type="GO" id="GO:0005681">
    <property type="term" value="C:spliceosomal complex"/>
    <property type="evidence" value="ECO:0007669"/>
    <property type="project" value="UniProtKB-KW"/>
</dbReference>
<evidence type="ECO:0000256" key="2">
    <source>
        <dbReference type="ARBA" id="ARBA00022728"/>
    </source>
</evidence>
<dbReference type="PANTHER" id="PTHR23147">
    <property type="entry name" value="SERINE/ARGININE RICH SPLICING FACTOR"/>
    <property type="match status" value="1"/>
</dbReference>
<dbReference type="InterPro" id="IPR035979">
    <property type="entry name" value="RBD_domain_sf"/>
</dbReference>
<feature type="compositionally biased region" description="Basic and acidic residues" evidence="5">
    <location>
        <begin position="32"/>
        <end position="49"/>
    </location>
</feature>
<keyword evidence="3" id="KW-0508">mRNA splicing</keyword>
<evidence type="ECO:0000259" key="6">
    <source>
        <dbReference type="PROSITE" id="PS50102"/>
    </source>
</evidence>
<feature type="domain" description="RRM" evidence="6">
    <location>
        <begin position="53"/>
        <end position="131"/>
    </location>
</feature>
<organism evidence="7">
    <name type="scientific">Phaseolus vulgaris</name>
    <name type="common">Kidney bean</name>
    <name type="synonym">French bean</name>
    <dbReference type="NCBI Taxonomy" id="3885"/>
    <lineage>
        <taxon>Eukaryota</taxon>
        <taxon>Viridiplantae</taxon>
        <taxon>Streptophyta</taxon>
        <taxon>Embryophyta</taxon>
        <taxon>Tracheophyta</taxon>
        <taxon>Spermatophyta</taxon>
        <taxon>Magnoliopsida</taxon>
        <taxon>eudicotyledons</taxon>
        <taxon>Gunneridae</taxon>
        <taxon>Pentapetalae</taxon>
        <taxon>rosids</taxon>
        <taxon>fabids</taxon>
        <taxon>Fabales</taxon>
        <taxon>Fabaceae</taxon>
        <taxon>Papilionoideae</taxon>
        <taxon>50 kb inversion clade</taxon>
        <taxon>NPAAA clade</taxon>
        <taxon>indigoferoid/millettioid clade</taxon>
        <taxon>Phaseoleae</taxon>
        <taxon>Phaseolus</taxon>
    </lineage>
</organism>
<keyword evidence="2" id="KW-0747">Spliceosome</keyword>
<evidence type="ECO:0000256" key="4">
    <source>
        <dbReference type="PROSITE-ProRule" id="PRU00176"/>
    </source>
</evidence>
<feature type="region of interest" description="Disordered" evidence="5">
    <location>
        <begin position="1"/>
        <end position="52"/>
    </location>
</feature>
<keyword evidence="4" id="KW-0694">RNA-binding</keyword>
<dbReference type="GO" id="GO:0008380">
    <property type="term" value="P:RNA splicing"/>
    <property type="evidence" value="ECO:0007669"/>
    <property type="project" value="UniProtKB-KW"/>
</dbReference>
<sequence>MGRYRSRSRSYSPRRRSRTPPPPPPLPRGRKRYVDDRYGDSRSYRDRRSPLPSGLLVRNLPLDARPEDLRIPFERYGPVKDVYLPKNYYTGEPRGFGFVKYRYGEDAAEAKQHLNHTIIGGREIRIVFAEENRKTPQEMRVSTLEEVLDMGVVEGEIDLDPHSADIAPILGLHHLLGMIQGMTGVGMIIILLSDQDLILGLSPLVVGRTTRSPLVPGRMVEVLMTRRVRRLADPRALGVMIAVHQGLVHGHTVHADWPSIG</sequence>
<evidence type="ECO:0000256" key="1">
    <source>
        <dbReference type="ARBA" id="ARBA00022664"/>
    </source>
</evidence>
<dbReference type="EMBL" id="KF033357">
    <property type="protein sequence ID" value="AGV54347.1"/>
    <property type="molecule type" value="mRNA"/>
</dbReference>
<evidence type="ECO:0000313" key="7">
    <source>
        <dbReference type="EMBL" id="AGV54347.1"/>
    </source>
</evidence>
<dbReference type="InterPro" id="IPR050907">
    <property type="entry name" value="SRSF"/>
</dbReference>
<dbReference type="Pfam" id="PF00076">
    <property type="entry name" value="RRM_1"/>
    <property type="match status" value="1"/>
</dbReference>
<proteinExistence type="evidence at transcript level"/>
<dbReference type="InterPro" id="IPR012677">
    <property type="entry name" value="Nucleotide-bd_a/b_plait_sf"/>
</dbReference>
<dbReference type="GO" id="GO:0003723">
    <property type="term" value="F:RNA binding"/>
    <property type="evidence" value="ECO:0007669"/>
    <property type="project" value="UniProtKB-UniRule"/>
</dbReference>
<dbReference type="PROSITE" id="PS50102">
    <property type="entry name" value="RRM"/>
    <property type="match status" value="1"/>
</dbReference>